<dbReference type="PANTHER" id="PTHR43540:SF16">
    <property type="entry name" value="ISOCHORISMATASE-LIKE DOMAIN-CONTAINING PROTEIN"/>
    <property type="match status" value="1"/>
</dbReference>
<evidence type="ECO:0000313" key="4">
    <source>
        <dbReference type="EMBL" id="KZP03275.1"/>
    </source>
</evidence>
<dbReference type="InterPro" id="IPR050272">
    <property type="entry name" value="Isochorismatase-like_hydrls"/>
</dbReference>
<dbReference type="GO" id="GO:0016787">
    <property type="term" value="F:hydrolase activity"/>
    <property type="evidence" value="ECO:0007669"/>
    <property type="project" value="UniProtKB-KW"/>
</dbReference>
<dbReference type="Pfam" id="PF00857">
    <property type="entry name" value="Isochorismatase"/>
    <property type="match status" value="1"/>
</dbReference>
<sequence>MSFENTAIIMLDPYNDFLHADGKMHPSLLESLTETDTIANLQELIMAARMAQVPIFYSMRQPKQPSPTHQHSSDGASSRELLLADNVIQEGSWGGDIYEGLQPKPSNGDVVISRHWNHSAFSNTDLDYQLKKRNIRNVVIAGLNLETCFESTARYAHELGYHVTILVDTTAMASIGAASRDAAATLIWPNSVHEVMTVSEWAGRLFRY</sequence>
<dbReference type="SUPFAM" id="SSF52499">
    <property type="entry name" value="Isochorismatase-like hydrolases"/>
    <property type="match status" value="1"/>
</dbReference>
<protein>
    <submittedName>
        <fullName evidence="4">Isochorismatase hydrolase</fullName>
    </submittedName>
</protein>
<dbReference type="InterPro" id="IPR036380">
    <property type="entry name" value="Isochorismatase-like_sf"/>
</dbReference>
<comment type="similarity">
    <text evidence="1">Belongs to the isochorismatase family.</text>
</comment>
<organism evidence="4">
    <name type="scientific">Athelia psychrophila</name>
    <dbReference type="NCBI Taxonomy" id="1759441"/>
    <lineage>
        <taxon>Eukaryota</taxon>
        <taxon>Fungi</taxon>
        <taxon>Dikarya</taxon>
        <taxon>Basidiomycota</taxon>
        <taxon>Agaricomycotina</taxon>
        <taxon>Agaricomycetes</taxon>
        <taxon>Agaricomycetidae</taxon>
        <taxon>Atheliales</taxon>
        <taxon>Atheliaceae</taxon>
        <taxon>Athelia</taxon>
    </lineage>
</organism>
<name>A0A167TTS2_9AGAM</name>
<evidence type="ECO:0000256" key="2">
    <source>
        <dbReference type="ARBA" id="ARBA00022801"/>
    </source>
</evidence>
<evidence type="ECO:0000259" key="3">
    <source>
        <dbReference type="Pfam" id="PF00857"/>
    </source>
</evidence>
<dbReference type="STRING" id="436010.A0A167TTS2"/>
<gene>
    <name evidence="4" type="ORF">FIBSPDRAFT_769198</name>
</gene>
<evidence type="ECO:0000256" key="1">
    <source>
        <dbReference type="ARBA" id="ARBA00006336"/>
    </source>
</evidence>
<dbReference type="EMBL" id="KV418114">
    <property type="protein sequence ID" value="KZP03275.1"/>
    <property type="molecule type" value="Genomic_DNA"/>
</dbReference>
<dbReference type="AlphaFoldDB" id="A0A167TTS2"/>
<dbReference type="Gene3D" id="3.40.50.850">
    <property type="entry name" value="Isochorismatase-like"/>
    <property type="match status" value="1"/>
</dbReference>
<reference evidence="4" key="1">
    <citation type="journal article" date="2016" name="Mol. Biol. Evol.">
        <title>Comparative Genomics of Early-Diverging Mushroom-Forming Fungi Provides Insights into the Origins of Lignocellulose Decay Capabilities.</title>
        <authorList>
            <person name="Nagy L.G."/>
            <person name="Riley R."/>
            <person name="Tritt A."/>
            <person name="Adam C."/>
            <person name="Daum C."/>
            <person name="Floudas D."/>
            <person name="Sun H."/>
            <person name="Yadav J.S."/>
            <person name="Pangilinan J."/>
            <person name="Larsson K.H."/>
            <person name="Matsuura K."/>
            <person name="Barry K."/>
            <person name="Labutti K."/>
            <person name="Kuo R."/>
            <person name="Ohm R.A."/>
            <person name="Bhattacharya S.S."/>
            <person name="Shirouzu T."/>
            <person name="Yoshinaga Y."/>
            <person name="Martin F.M."/>
            <person name="Grigoriev I.V."/>
            <person name="Hibbett D.S."/>
        </authorList>
    </citation>
    <scope>NUCLEOTIDE SEQUENCE [LARGE SCALE GENOMIC DNA]</scope>
    <source>
        <strain evidence="4">CBS 109695</strain>
    </source>
</reference>
<dbReference type="OrthoDB" id="3249428at2759"/>
<dbReference type="InterPro" id="IPR000868">
    <property type="entry name" value="Isochorismatase-like_dom"/>
</dbReference>
<proteinExistence type="inferred from homology"/>
<dbReference type="PANTHER" id="PTHR43540">
    <property type="entry name" value="PEROXYUREIDOACRYLATE/UREIDOACRYLATE AMIDOHYDROLASE-RELATED"/>
    <property type="match status" value="1"/>
</dbReference>
<dbReference type="CDD" id="cd00431">
    <property type="entry name" value="cysteine_hydrolases"/>
    <property type="match status" value="1"/>
</dbReference>
<feature type="domain" description="Isochorismatase-like" evidence="3">
    <location>
        <begin position="6"/>
        <end position="184"/>
    </location>
</feature>
<accession>A0A167TTS2</accession>
<keyword evidence="2 4" id="KW-0378">Hydrolase</keyword>